<dbReference type="CDD" id="cd00093">
    <property type="entry name" value="HTH_XRE"/>
    <property type="match status" value="1"/>
</dbReference>
<dbReference type="InterPro" id="IPR010982">
    <property type="entry name" value="Lambda_DNA-bd_dom_sf"/>
</dbReference>
<accession>A0A9D1G5I0</accession>
<dbReference type="EMBL" id="DVJS01000156">
    <property type="protein sequence ID" value="HIS97566.1"/>
    <property type="molecule type" value="Genomic_DNA"/>
</dbReference>
<dbReference type="AlphaFoldDB" id="A0A9D1G5I0"/>
<evidence type="ECO:0000313" key="3">
    <source>
        <dbReference type="EMBL" id="HIS97566.1"/>
    </source>
</evidence>
<reference evidence="3" key="1">
    <citation type="submission" date="2020-10" db="EMBL/GenBank/DDBJ databases">
        <authorList>
            <person name="Gilroy R."/>
        </authorList>
    </citation>
    <scope>NUCLEOTIDE SEQUENCE</scope>
    <source>
        <strain evidence="3">ChiHecec3B27-6122</strain>
    </source>
</reference>
<proteinExistence type="predicted"/>
<dbReference type="Pfam" id="PF01381">
    <property type="entry name" value="HTH_3"/>
    <property type="match status" value="1"/>
</dbReference>
<protein>
    <submittedName>
        <fullName evidence="3">Helix-turn-helix transcriptional regulator</fullName>
    </submittedName>
</protein>
<keyword evidence="1" id="KW-0238">DNA-binding</keyword>
<dbReference type="InterPro" id="IPR001387">
    <property type="entry name" value="Cro/C1-type_HTH"/>
</dbReference>
<name>A0A9D1G5I0_9FIRM</name>
<dbReference type="SUPFAM" id="SSF47413">
    <property type="entry name" value="lambda repressor-like DNA-binding domains"/>
    <property type="match status" value="1"/>
</dbReference>
<dbReference type="Gene3D" id="1.10.260.40">
    <property type="entry name" value="lambda repressor-like DNA-binding domains"/>
    <property type="match status" value="1"/>
</dbReference>
<feature type="domain" description="HTH cro/C1-type" evidence="2">
    <location>
        <begin position="15"/>
        <end position="69"/>
    </location>
</feature>
<sequence length="116" mass="12582">MKEKKSINVEIGLNVKHARENAGLTQERFAEMIGLGEKHVSAIECGAVGLSLTSLRKICNALSISSDAILFGTPADDGGERAAASKMLAERLERLPDEQFWEAKDIVDKLLAALMK</sequence>
<organism evidence="3 4">
    <name type="scientific">Candidatus Scatomorpha pullistercoris</name>
    <dbReference type="NCBI Taxonomy" id="2840929"/>
    <lineage>
        <taxon>Bacteria</taxon>
        <taxon>Bacillati</taxon>
        <taxon>Bacillota</taxon>
        <taxon>Clostridia</taxon>
        <taxon>Eubacteriales</taxon>
        <taxon>Candidatus Scatomorpha</taxon>
    </lineage>
</organism>
<dbReference type="Proteomes" id="UP000886876">
    <property type="component" value="Unassembled WGS sequence"/>
</dbReference>
<dbReference type="PROSITE" id="PS50943">
    <property type="entry name" value="HTH_CROC1"/>
    <property type="match status" value="1"/>
</dbReference>
<dbReference type="PANTHER" id="PTHR46558">
    <property type="entry name" value="TRACRIPTIONAL REGULATORY PROTEIN-RELATED-RELATED"/>
    <property type="match status" value="1"/>
</dbReference>
<dbReference type="PANTHER" id="PTHR46558:SF4">
    <property type="entry name" value="DNA-BIDING PHAGE PROTEIN"/>
    <property type="match status" value="1"/>
</dbReference>
<dbReference type="SMART" id="SM00530">
    <property type="entry name" value="HTH_XRE"/>
    <property type="match status" value="1"/>
</dbReference>
<evidence type="ECO:0000313" key="4">
    <source>
        <dbReference type="Proteomes" id="UP000886876"/>
    </source>
</evidence>
<evidence type="ECO:0000259" key="2">
    <source>
        <dbReference type="PROSITE" id="PS50943"/>
    </source>
</evidence>
<dbReference type="GO" id="GO:0003677">
    <property type="term" value="F:DNA binding"/>
    <property type="evidence" value="ECO:0007669"/>
    <property type="project" value="UniProtKB-KW"/>
</dbReference>
<reference evidence="3" key="2">
    <citation type="journal article" date="2021" name="PeerJ">
        <title>Extensive microbial diversity within the chicken gut microbiome revealed by metagenomics and culture.</title>
        <authorList>
            <person name="Gilroy R."/>
            <person name="Ravi A."/>
            <person name="Getino M."/>
            <person name="Pursley I."/>
            <person name="Horton D.L."/>
            <person name="Alikhan N.F."/>
            <person name="Baker D."/>
            <person name="Gharbi K."/>
            <person name="Hall N."/>
            <person name="Watson M."/>
            <person name="Adriaenssens E.M."/>
            <person name="Foster-Nyarko E."/>
            <person name="Jarju S."/>
            <person name="Secka A."/>
            <person name="Antonio M."/>
            <person name="Oren A."/>
            <person name="Chaudhuri R.R."/>
            <person name="La Ragione R."/>
            <person name="Hildebrand F."/>
            <person name="Pallen M.J."/>
        </authorList>
    </citation>
    <scope>NUCLEOTIDE SEQUENCE</scope>
    <source>
        <strain evidence="3">ChiHecec3B27-6122</strain>
    </source>
</reference>
<gene>
    <name evidence="3" type="ORF">IAD42_06275</name>
</gene>
<evidence type="ECO:0000256" key="1">
    <source>
        <dbReference type="ARBA" id="ARBA00023125"/>
    </source>
</evidence>
<comment type="caution">
    <text evidence="3">The sequence shown here is derived from an EMBL/GenBank/DDBJ whole genome shotgun (WGS) entry which is preliminary data.</text>
</comment>